<feature type="coiled-coil region" evidence="1">
    <location>
        <begin position="293"/>
        <end position="320"/>
    </location>
</feature>
<dbReference type="AlphaFoldDB" id="A0A0D8JB46"/>
<name>A0A0D8JB46_9BACT</name>
<evidence type="ECO:0000313" key="3">
    <source>
        <dbReference type="Proteomes" id="UP000032544"/>
    </source>
</evidence>
<accession>A0A0D8JB46</accession>
<keyword evidence="1" id="KW-0175">Coiled coil</keyword>
<reference evidence="2 3" key="1">
    <citation type="submission" date="2014-09" db="EMBL/GenBank/DDBJ databases">
        <title>Draft Genome Sequence of Draconibacterium sp. JN14CK-3.</title>
        <authorList>
            <person name="Dong C."/>
            <person name="Lai Q."/>
            <person name="Shao Z."/>
        </authorList>
    </citation>
    <scope>NUCLEOTIDE SEQUENCE [LARGE SCALE GENOMIC DNA]</scope>
    <source>
        <strain evidence="2 3">JN14CK-3</strain>
    </source>
</reference>
<dbReference type="STRING" id="1544798.LH29_11640"/>
<feature type="coiled-coil region" evidence="1">
    <location>
        <begin position="20"/>
        <end position="47"/>
    </location>
</feature>
<evidence type="ECO:0000256" key="1">
    <source>
        <dbReference type="SAM" id="Coils"/>
    </source>
</evidence>
<sequence length="500" mass="57797">MTPKAELFGRIEDYCLDLLNKHEREEFENELELNQELREEVELHKNIQSAVLEMDVLDLKGKLEKIQSTSTKNGKLNGSFELLDDFSEFEEATAELTPEELIESFESLPKVHVYQHERTSNENIHHYYKEQNGSEQVVIEDDLNGFDMEGLEGLEEAIMETDILNLRETLQQVAKSVEPQYSVEDIDAYLEGEMGDDILAEFEGELNQNELLQSEVNLHRELEMAVAETDVMDLRSELRNIMESETSWNVSEQAIEDFIDGVLEESLLEEFSAELKENTDLMAEVALRENINAAVSEADIMGLRQKLKDAREESEKKEVKSIIMPRFEIGSTKFWRSSVAVVLVVVGLLGAMRMNTNTLDNSYDKHFVSTTWASERSVDSEMSIIQQAQVYYQQNEYQKTIDLLNNVTVKADEQFVPQFYKGLSYQNLNKYPKAVTEYTKVIDHGNNMFIEEAEWYKALCYLKMNKRAEAKKELLAVIDRKGHYEKDAKAILRKLKYSFK</sequence>
<dbReference type="Gene3D" id="1.25.40.10">
    <property type="entry name" value="Tetratricopeptide repeat domain"/>
    <property type="match status" value="1"/>
</dbReference>
<dbReference type="InterPro" id="IPR011990">
    <property type="entry name" value="TPR-like_helical_dom_sf"/>
</dbReference>
<dbReference type="Proteomes" id="UP000032544">
    <property type="component" value="Unassembled WGS sequence"/>
</dbReference>
<gene>
    <name evidence="2" type="ORF">LH29_11640</name>
</gene>
<dbReference type="RefSeq" id="WP_045029624.1">
    <property type="nucleotide sequence ID" value="NZ_JRHC01000002.1"/>
</dbReference>
<evidence type="ECO:0008006" key="4">
    <source>
        <dbReference type="Google" id="ProtNLM"/>
    </source>
</evidence>
<protein>
    <recommendedName>
        <fullName evidence="4">Tetratricopeptide repeat-like domain-containing protein</fullName>
    </recommendedName>
</protein>
<organism evidence="2 3">
    <name type="scientific">Draconibacterium sediminis</name>
    <dbReference type="NCBI Taxonomy" id="1544798"/>
    <lineage>
        <taxon>Bacteria</taxon>
        <taxon>Pseudomonadati</taxon>
        <taxon>Bacteroidota</taxon>
        <taxon>Bacteroidia</taxon>
        <taxon>Marinilabiliales</taxon>
        <taxon>Prolixibacteraceae</taxon>
        <taxon>Draconibacterium</taxon>
    </lineage>
</organism>
<evidence type="ECO:0000313" key="2">
    <source>
        <dbReference type="EMBL" id="KJF43731.1"/>
    </source>
</evidence>
<comment type="caution">
    <text evidence="2">The sequence shown here is derived from an EMBL/GenBank/DDBJ whole genome shotgun (WGS) entry which is preliminary data.</text>
</comment>
<dbReference type="OrthoDB" id="979271at2"/>
<dbReference type="SUPFAM" id="SSF48452">
    <property type="entry name" value="TPR-like"/>
    <property type="match status" value="1"/>
</dbReference>
<keyword evidence="3" id="KW-1185">Reference proteome</keyword>
<dbReference type="EMBL" id="JRHC01000002">
    <property type="protein sequence ID" value="KJF43731.1"/>
    <property type="molecule type" value="Genomic_DNA"/>
</dbReference>
<proteinExistence type="predicted"/>